<dbReference type="AlphaFoldDB" id="A0A8K0RSP1"/>
<sequence length="296" mass="33775">MMFFIQWHISDLLPYYTWHTRKPKPVSEAEFNKELDEWFLNSLASCTDMTGEGMELLEKLAYYPEGIYTISSSGAWASVDRVGMTWHMRSGSRRQGFWTTCRVWNLEEKEWQQPGDRVELDMNPELTCMNQLATPILDFGNCVNAGPNALFFIQTEKSLLNNLKNLINTLDSTPGQIHDLVKPDDQLASPLEIHRLGVTGIKGWCRCNVTLRSSMSFLCCVPICTIFLRDEAIESISSLPRRASGHVVYMIVSRSKEDPAWSAPMDSPIMKQGEKDMFTCMLVFRGRVIIDTPPVF</sequence>
<comment type="caution">
    <text evidence="1">The sequence shown here is derived from an EMBL/GenBank/DDBJ whole genome shotgun (WGS) entry which is preliminary data.</text>
</comment>
<gene>
    <name evidence="1" type="ORF">BKA59DRAFT_460041</name>
</gene>
<dbReference type="Proteomes" id="UP000813427">
    <property type="component" value="Unassembled WGS sequence"/>
</dbReference>
<evidence type="ECO:0000313" key="1">
    <source>
        <dbReference type="EMBL" id="KAH7236503.1"/>
    </source>
</evidence>
<dbReference type="OrthoDB" id="10277754at2759"/>
<accession>A0A8K0RSP1</accession>
<proteinExistence type="predicted"/>
<protein>
    <submittedName>
        <fullName evidence="1">Uncharacterized protein</fullName>
    </submittedName>
</protein>
<dbReference type="EMBL" id="JAGPXF010000007">
    <property type="protein sequence ID" value="KAH7236503.1"/>
    <property type="molecule type" value="Genomic_DNA"/>
</dbReference>
<evidence type="ECO:0000313" key="2">
    <source>
        <dbReference type="Proteomes" id="UP000813427"/>
    </source>
</evidence>
<organism evidence="1 2">
    <name type="scientific">Fusarium tricinctum</name>
    <dbReference type="NCBI Taxonomy" id="61284"/>
    <lineage>
        <taxon>Eukaryota</taxon>
        <taxon>Fungi</taxon>
        <taxon>Dikarya</taxon>
        <taxon>Ascomycota</taxon>
        <taxon>Pezizomycotina</taxon>
        <taxon>Sordariomycetes</taxon>
        <taxon>Hypocreomycetidae</taxon>
        <taxon>Hypocreales</taxon>
        <taxon>Nectriaceae</taxon>
        <taxon>Fusarium</taxon>
        <taxon>Fusarium tricinctum species complex</taxon>
    </lineage>
</organism>
<name>A0A8K0RSP1_9HYPO</name>
<reference evidence="1" key="1">
    <citation type="journal article" date="2021" name="Nat. Commun.">
        <title>Genetic determinants of endophytism in the Arabidopsis root mycobiome.</title>
        <authorList>
            <person name="Mesny F."/>
            <person name="Miyauchi S."/>
            <person name="Thiergart T."/>
            <person name="Pickel B."/>
            <person name="Atanasova L."/>
            <person name="Karlsson M."/>
            <person name="Huettel B."/>
            <person name="Barry K.W."/>
            <person name="Haridas S."/>
            <person name="Chen C."/>
            <person name="Bauer D."/>
            <person name="Andreopoulos W."/>
            <person name="Pangilinan J."/>
            <person name="LaButti K."/>
            <person name="Riley R."/>
            <person name="Lipzen A."/>
            <person name="Clum A."/>
            <person name="Drula E."/>
            <person name="Henrissat B."/>
            <person name="Kohler A."/>
            <person name="Grigoriev I.V."/>
            <person name="Martin F.M."/>
            <person name="Hacquard S."/>
        </authorList>
    </citation>
    <scope>NUCLEOTIDE SEQUENCE</scope>
    <source>
        <strain evidence="1">MPI-SDFR-AT-0068</strain>
    </source>
</reference>
<keyword evidence="2" id="KW-1185">Reference proteome</keyword>